<dbReference type="PANTHER" id="PTHR35908">
    <property type="entry name" value="HYPOTHETICAL FUSION PROTEIN"/>
    <property type="match status" value="1"/>
</dbReference>
<keyword evidence="4" id="KW-1185">Reference proteome</keyword>
<dbReference type="Gene3D" id="3.10.180.10">
    <property type="entry name" value="2,3-Dihydroxybiphenyl 1,2-Dioxygenase, domain 1"/>
    <property type="match status" value="1"/>
</dbReference>
<name>A0ABN1QYB5_9PSEU</name>
<dbReference type="Proteomes" id="UP001499967">
    <property type="component" value="Unassembled WGS sequence"/>
</dbReference>
<dbReference type="SUPFAM" id="SSF54593">
    <property type="entry name" value="Glyoxalase/Bleomycin resistance protein/Dihydroxybiphenyl dioxygenase"/>
    <property type="match status" value="1"/>
</dbReference>
<feature type="region of interest" description="Disordered" evidence="1">
    <location>
        <begin position="48"/>
        <end position="67"/>
    </location>
</feature>
<evidence type="ECO:0000313" key="4">
    <source>
        <dbReference type="Proteomes" id="UP001499967"/>
    </source>
</evidence>
<dbReference type="Pfam" id="PF18029">
    <property type="entry name" value="Glyoxalase_6"/>
    <property type="match status" value="1"/>
</dbReference>
<sequence>MARDVQITFDCADPAALAAFWAQAMGYRVQDPPPGFATWEEALEAFGVPPERRNDASAVVDPDGSGPRLFFQRVPEGKQVKNRVHVDLRAAPGLQGDARMAALEAEAERLAGHGATRLRRHEPEPPLGAGHIVMADPEGNEFCLD</sequence>
<dbReference type="InterPro" id="IPR029068">
    <property type="entry name" value="Glyas_Bleomycin-R_OHBP_Dase"/>
</dbReference>
<dbReference type="PANTHER" id="PTHR35908:SF1">
    <property type="entry name" value="CONSERVED PROTEIN"/>
    <property type="match status" value="1"/>
</dbReference>
<dbReference type="EMBL" id="BAAAHP010000147">
    <property type="protein sequence ID" value="GAA0949137.1"/>
    <property type="molecule type" value="Genomic_DNA"/>
</dbReference>
<proteinExistence type="predicted"/>
<protein>
    <submittedName>
        <fullName evidence="3">VOC family protein</fullName>
    </submittedName>
</protein>
<feature type="region of interest" description="Disordered" evidence="1">
    <location>
        <begin position="113"/>
        <end position="145"/>
    </location>
</feature>
<evidence type="ECO:0000313" key="3">
    <source>
        <dbReference type="EMBL" id="GAA0949137.1"/>
    </source>
</evidence>
<accession>A0ABN1QYB5</accession>
<dbReference type="RefSeq" id="WP_343943901.1">
    <property type="nucleotide sequence ID" value="NZ_BAAAHP010000147.1"/>
</dbReference>
<evidence type="ECO:0000259" key="2">
    <source>
        <dbReference type="Pfam" id="PF18029"/>
    </source>
</evidence>
<dbReference type="InterPro" id="IPR041581">
    <property type="entry name" value="Glyoxalase_6"/>
</dbReference>
<gene>
    <name evidence="3" type="ORF">GCM10009559_49150</name>
</gene>
<feature type="domain" description="Glyoxalase-like" evidence="2">
    <location>
        <begin position="6"/>
        <end position="144"/>
    </location>
</feature>
<reference evidence="3 4" key="1">
    <citation type="journal article" date="2019" name="Int. J. Syst. Evol. Microbiol.">
        <title>The Global Catalogue of Microorganisms (GCM) 10K type strain sequencing project: providing services to taxonomists for standard genome sequencing and annotation.</title>
        <authorList>
            <consortium name="The Broad Institute Genomics Platform"/>
            <consortium name="The Broad Institute Genome Sequencing Center for Infectious Disease"/>
            <person name="Wu L."/>
            <person name="Ma J."/>
        </authorList>
    </citation>
    <scope>NUCLEOTIDE SEQUENCE [LARGE SCALE GENOMIC DNA]</scope>
    <source>
        <strain evidence="3 4">JCM 11117</strain>
    </source>
</reference>
<comment type="caution">
    <text evidence="3">The sequence shown here is derived from an EMBL/GenBank/DDBJ whole genome shotgun (WGS) entry which is preliminary data.</text>
</comment>
<organism evidence="3 4">
    <name type="scientific">Pseudonocardia zijingensis</name>
    <dbReference type="NCBI Taxonomy" id="153376"/>
    <lineage>
        <taxon>Bacteria</taxon>
        <taxon>Bacillati</taxon>
        <taxon>Actinomycetota</taxon>
        <taxon>Actinomycetes</taxon>
        <taxon>Pseudonocardiales</taxon>
        <taxon>Pseudonocardiaceae</taxon>
        <taxon>Pseudonocardia</taxon>
    </lineage>
</organism>
<evidence type="ECO:0000256" key="1">
    <source>
        <dbReference type="SAM" id="MobiDB-lite"/>
    </source>
</evidence>